<keyword evidence="2" id="KW-1185">Reference proteome</keyword>
<evidence type="ECO:0000313" key="1">
    <source>
        <dbReference type="EMBL" id="AET67948.1"/>
    </source>
</evidence>
<protein>
    <submittedName>
        <fullName evidence="1">Uncharacterized protein</fullName>
    </submittedName>
</protein>
<proteinExistence type="predicted"/>
<dbReference type="KEGG" id="dor:Desor_2364"/>
<dbReference type="RefSeq" id="WP_014184757.1">
    <property type="nucleotide sequence ID" value="NC_016584.1"/>
</dbReference>
<organism evidence="1 2">
    <name type="scientific">Desulfosporosinus orientis (strain ATCC 19365 / DSM 765 / NCIMB 8382 / VKM B-1628 / Singapore I)</name>
    <name type="common">Desulfotomaculum orientis</name>
    <dbReference type="NCBI Taxonomy" id="768706"/>
    <lineage>
        <taxon>Bacteria</taxon>
        <taxon>Bacillati</taxon>
        <taxon>Bacillota</taxon>
        <taxon>Clostridia</taxon>
        <taxon>Eubacteriales</taxon>
        <taxon>Desulfitobacteriaceae</taxon>
        <taxon>Desulfosporosinus</taxon>
    </lineage>
</organism>
<dbReference type="HOGENOM" id="CLU_209494_1_0_9"/>
<dbReference type="Proteomes" id="UP000006346">
    <property type="component" value="Chromosome"/>
</dbReference>
<gene>
    <name evidence="1" type="ordered locus">Desor_2364</name>
</gene>
<reference evidence="1 2" key="2">
    <citation type="journal article" date="2012" name="J. Bacteriol.">
        <title>Complete genome sequences of Desulfosporosinus orientis DSM765T, Desulfosporosinus youngiae DSM17734T, Desulfosporosinus meridiei DSM13257T, and Desulfosporosinus acidiphilus DSM22704T.</title>
        <authorList>
            <person name="Pester M."/>
            <person name="Brambilla E."/>
            <person name="Alazard D."/>
            <person name="Rattei T."/>
            <person name="Weinmaier T."/>
            <person name="Han J."/>
            <person name="Lucas S."/>
            <person name="Lapidus A."/>
            <person name="Cheng J.F."/>
            <person name="Goodwin L."/>
            <person name="Pitluck S."/>
            <person name="Peters L."/>
            <person name="Ovchinnikova G."/>
            <person name="Teshima H."/>
            <person name="Detter J.C."/>
            <person name="Han C.S."/>
            <person name="Tapia R."/>
            <person name="Land M.L."/>
            <person name="Hauser L."/>
            <person name="Kyrpides N.C."/>
            <person name="Ivanova N.N."/>
            <person name="Pagani I."/>
            <person name="Huntmann M."/>
            <person name="Wei C.L."/>
            <person name="Davenport K.W."/>
            <person name="Daligault H."/>
            <person name="Chain P.S."/>
            <person name="Chen A."/>
            <person name="Mavromatis K."/>
            <person name="Markowitz V."/>
            <person name="Szeto E."/>
            <person name="Mikhailova N."/>
            <person name="Pati A."/>
            <person name="Wagner M."/>
            <person name="Woyke T."/>
            <person name="Ollivier B."/>
            <person name="Klenk H.P."/>
            <person name="Spring S."/>
            <person name="Loy A."/>
        </authorList>
    </citation>
    <scope>NUCLEOTIDE SEQUENCE [LARGE SCALE GENOMIC DNA]</scope>
    <source>
        <strain evidence="2">ATCC 19365 / DSM 765 / NCIMB 8382 / VKM B-1628</strain>
    </source>
</reference>
<accession>G7WDH9</accession>
<dbReference type="AlphaFoldDB" id="G7WDH9"/>
<evidence type="ECO:0000313" key="2">
    <source>
        <dbReference type="Proteomes" id="UP000006346"/>
    </source>
</evidence>
<name>G7WDH9_DESOD</name>
<dbReference type="PATRIC" id="fig|768706.3.peg.2370"/>
<dbReference type="EMBL" id="CP003108">
    <property type="protein sequence ID" value="AET67948.1"/>
    <property type="molecule type" value="Genomic_DNA"/>
</dbReference>
<dbReference type="STRING" id="768706.Desor_2364"/>
<sequence>MEFKSEYYTSWSDYLEQNEVSKENEDVIEANTQAYEEMVFGFTMWLVM</sequence>
<reference evidence="2" key="1">
    <citation type="submission" date="2011-11" db="EMBL/GenBank/DDBJ databases">
        <title>Complete sequence of Desulfosporosinus orientis DSM 765.</title>
        <authorList>
            <person name="Lucas S."/>
            <person name="Han J."/>
            <person name="Lapidus A."/>
            <person name="Cheng J.-F."/>
            <person name="Goodwin L."/>
            <person name="Pitluck S."/>
            <person name="Peters L."/>
            <person name="Ovchinnikova G."/>
            <person name="Teshima H."/>
            <person name="Detter J.C."/>
            <person name="Han C."/>
            <person name="Tapia R."/>
            <person name="Land M."/>
            <person name="Hauser L."/>
            <person name="Kyrpides N."/>
            <person name="Ivanova N."/>
            <person name="Pagani I."/>
            <person name="Pester M."/>
            <person name="Spring S."/>
            <person name="Ollivier B."/>
            <person name="Rattei T."/>
            <person name="Klenk H.-P."/>
            <person name="Wagner M."/>
            <person name="Loy A."/>
            <person name="Woyke T."/>
        </authorList>
    </citation>
    <scope>NUCLEOTIDE SEQUENCE [LARGE SCALE GENOMIC DNA]</scope>
    <source>
        <strain evidence="2">ATCC 19365 / DSM 765 / NCIMB 8382 / VKM B-1628</strain>
    </source>
</reference>
<dbReference type="OrthoDB" id="2086073at2"/>